<evidence type="ECO:0000313" key="2">
    <source>
        <dbReference type="EMBL" id="CAG4996310.1"/>
    </source>
</evidence>
<dbReference type="EMBL" id="CAJQZP010000927">
    <property type="protein sequence ID" value="CAG4996310.1"/>
    <property type="molecule type" value="Genomic_DNA"/>
</dbReference>
<organism evidence="2 3">
    <name type="scientific">Parnassius apollo</name>
    <name type="common">Apollo butterfly</name>
    <name type="synonym">Papilio apollo</name>
    <dbReference type="NCBI Taxonomy" id="110799"/>
    <lineage>
        <taxon>Eukaryota</taxon>
        <taxon>Metazoa</taxon>
        <taxon>Ecdysozoa</taxon>
        <taxon>Arthropoda</taxon>
        <taxon>Hexapoda</taxon>
        <taxon>Insecta</taxon>
        <taxon>Pterygota</taxon>
        <taxon>Neoptera</taxon>
        <taxon>Endopterygota</taxon>
        <taxon>Lepidoptera</taxon>
        <taxon>Glossata</taxon>
        <taxon>Ditrysia</taxon>
        <taxon>Papilionoidea</taxon>
        <taxon>Papilionidae</taxon>
        <taxon>Parnassiinae</taxon>
        <taxon>Parnassini</taxon>
        <taxon>Parnassius</taxon>
        <taxon>Parnassius</taxon>
    </lineage>
</organism>
<name>A0A8S3X1D8_PARAO</name>
<reference evidence="2" key="1">
    <citation type="submission" date="2021-04" db="EMBL/GenBank/DDBJ databases">
        <authorList>
            <person name="Tunstrom K."/>
        </authorList>
    </citation>
    <scope>NUCLEOTIDE SEQUENCE</scope>
</reference>
<dbReference type="OrthoDB" id="2194416at2759"/>
<feature type="region of interest" description="Disordered" evidence="1">
    <location>
        <begin position="121"/>
        <end position="155"/>
    </location>
</feature>
<protein>
    <submittedName>
        <fullName evidence="2">(apollo) hypothetical protein</fullName>
    </submittedName>
</protein>
<sequence length="155" mass="17139">MNAKVLRVYFRAKGEETRSLAYRARTHRFFAELEPSLTVTEQNLSDGVRYILRSNIFGDAEPERLRREAVPSSDKNATPGNAVLLIAQQPACVDSTADIPVVVNSDDGIVSHKLETMRNILEEPMLETRSTPLENRPRLPPHTPKQAQSGCGAGA</sequence>
<evidence type="ECO:0000256" key="1">
    <source>
        <dbReference type="SAM" id="MobiDB-lite"/>
    </source>
</evidence>
<comment type="caution">
    <text evidence="2">The sequence shown here is derived from an EMBL/GenBank/DDBJ whole genome shotgun (WGS) entry which is preliminary data.</text>
</comment>
<proteinExistence type="predicted"/>
<dbReference type="AlphaFoldDB" id="A0A8S3X1D8"/>
<dbReference type="Proteomes" id="UP000691718">
    <property type="component" value="Unassembled WGS sequence"/>
</dbReference>
<evidence type="ECO:0000313" key="3">
    <source>
        <dbReference type="Proteomes" id="UP000691718"/>
    </source>
</evidence>
<gene>
    <name evidence="2" type="ORF">PAPOLLO_LOCUS12970</name>
</gene>
<keyword evidence="3" id="KW-1185">Reference proteome</keyword>
<accession>A0A8S3X1D8</accession>